<dbReference type="InterPro" id="IPR017867">
    <property type="entry name" value="Tyr_phospatase_low_mol_wt"/>
</dbReference>
<dbReference type="InterPro" id="IPR036196">
    <property type="entry name" value="Ptyr_pPase_sf"/>
</dbReference>
<name>A0A074TBB7_9RHOB</name>
<feature type="active site" description="Proton donor" evidence="5">
    <location>
        <position position="120"/>
    </location>
</feature>
<dbReference type="Pfam" id="PF01451">
    <property type="entry name" value="LMWPc"/>
    <property type="match status" value="1"/>
</dbReference>
<dbReference type="Gene3D" id="3.40.50.2300">
    <property type="match status" value="1"/>
</dbReference>
<dbReference type="CDD" id="cd16343">
    <property type="entry name" value="LMWPTP"/>
    <property type="match status" value="1"/>
</dbReference>
<feature type="active site" description="Nucleophile" evidence="5">
    <location>
        <position position="7"/>
    </location>
</feature>
<dbReference type="PANTHER" id="PTHR11717:SF7">
    <property type="entry name" value="LOW MOLECULAR WEIGHT PHOSPHOTYROSINE PROTEIN PHOSPHATASE"/>
    <property type="match status" value="1"/>
</dbReference>
<dbReference type="PANTHER" id="PTHR11717">
    <property type="entry name" value="LOW MOLECULAR WEIGHT PROTEIN TYROSINE PHOSPHATASE"/>
    <property type="match status" value="1"/>
</dbReference>
<evidence type="ECO:0000313" key="8">
    <source>
        <dbReference type="Proteomes" id="UP000027725"/>
    </source>
</evidence>
<evidence type="ECO:0000313" key="7">
    <source>
        <dbReference type="EMBL" id="KEP69071.1"/>
    </source>
</evidence>
<evidence type="ECO:0000256" key="4">
    <source>
        <dbReference type="ARBA" id="ARBA00022912"/>
    </source>
</evidence>
<feature type="domain" description="Phosphotyrosine protein phosphatase I" evidence="6">
    <location>
        <begin position="1"/>
        <end position="144"/>
    </location>
</feature>
<dbReference type="STRING" id="1185766.SAMN05216224_101548"/>
<dbReference type="PRINTS" id="PR00719">
    <property type="entry name" value="LMWPTPASE"/>
</dbReference>
<dbReference type="Proteomes" id="UP000027725">
    <property type="component" value="Unassembled WGS sequence"/>
</dbReference>
<comment type="similarity">
    <text evidence="1">Belongs to the low molecular weight phosphotyrosine protein phosphatase family.</text>
</comment>
<dbReference type="AlphaFoldDB" id="A0A074TBB7"/>
<keyword evidence="8" id="KW-1185">Reference proteome</keyword>
<evidence type="ECO:0000256" key="3">
    <source>
        <dbReference type="ARBA" id="ARBA00022801"/>
    </source>
</evidence>
<sequence length="151" mass="16448">MRILFLCLGNICRSPAAEAITREKARVAGLDIEFDSAGTGDWHAGEPPYGPMIKAAQARGYDLSTLRARQLNEADFAKADFILAMDENNLRDALDRSPKGARAEVRMFLDARRGGGDVSDPYFTRDFDAALDQIEAGAEALVADLLADREA</sequence>
<evidence type="ECO:0000256" key="5">
    <source>
        <dbReference type="PIRSR" id="PIRSR617867-1"/>
    </source>
</evidence>
<dbReference type="InterPro" id="IPR023485">
    <property type="entry name" value="Ptyr_pPase"/>
</dbReference>
<proteinExistence type="inferred from homology"/>
<keyword evidence="4" id="KW-0904">Protein phosphatase</keyword>
<dbReference type="eggNOG" id="COG0394">
    <property type="taxonomic scope" value="Bacteria"/>
</dbReference>
<feature type="active site" description="Nucleophile" evidence="5">
    <location>
        <position position="13"/>
    </location>
</feature>
<evidence type="ECO:0000256" key="2">
    <source>
        <dbReference type="ARBA" id="ARBA00013064"/>
    </source>
</evidence>
<dbReference type="GO" id="GO:0004725">
    <property type="term" value="F:protein tyrosine phosphatase activity"/>
    <property type="evidence" value="ECO:0007669"/>
    <property type="project" value="UniProtKB-EC"/>
</dbReference>
<dbReference type="InterPro" id="IPR050438">
    <property type="entry name" value="LMW_PTPase"/>
</dbReference>
<comment type="caution">
    <text evidence="7">The sequence shown here is derived from an EMBL/GenBank/DDBJ whole genome shotgun (WGS) entry which is preliminary data.</text>
</comment>
<organism evidence="7 8">
    <name type="scientific">Thioclava dalianensis</name>
    <dbReference type="NCBI Taxonomy" id="1185766"/>
    <lineage>
        <taxon>Bacteria</taxon>
        <taxon>Pseudomonadati</taxon>
        <taxon>Pseudomonadota</taxon>
        <taxon>Alphaproteobacteria</taxon>
        <taxon>Rhodobacterales</taxon>
        <taxon>Paracoccaceae</taxon>
        <taxon>Thioclava</taxon>
    </lineage>
</organism>
<evidence type="ECO:0000259" key="6">
    <source>
        <dbReference type="SMART" id="SM00226"/>
    </source>
</evidence>
<evidence type="ECO:0000256" key="1">
    <source>
        <dbReference type="ARBA" id="ARBA00011063"/>
    </source>
</evidence>
<accession>A0A074TBB7</accession>
<keyword evidence="3" id="KW-0378">Hydrolase</keyword>
<dbReference type="EMBL" id="JHEH01000018">
    <property type="protein sequence ID" value="KEP69071.1"/>
    <property type="molecule type" value="Genomic_DNA"/>
</dbReference>
<protein>
    <recommendedName>
        <fullName evidence="2">protein-tyrosine-phosphatase</fullName>
        <ecNumber evidence="2">3.1.3.48</ecNumber>
    </recommendedName>
</protein>
<reference evidence="7 8" key="1">
    <citation type="submission" date="2014-03" db="EMBL/GenBank/DDBJ databases">
        <title>The draft genome sequence of Thioclava dalianensis DLFJ1-1.</title>
        <authorList>
            <person name="Lai Q."/>
            <person name="Shao Z."/>
        </authorList>
    </citation>
    <scope>NUCLEOTIDE SEQUENCE [LARGE SCALE GENOMIC DNA]</scope>
    <source>
        <strain evidence="7 8">DLFJ1-1</strain>
    </source>
</reference>
<dbReference type="SMART" id="SM00226">
    <property type="entry name" value="LMWPc"/>
    <property type="match status" value="1"/>
</dbReference>
<dbReference type="OrthoDB" id="9784339at2"/>
<gene>
    <name evidence="7" type="ORF">DL1_05625</name>
</gene>
<dbReference type="RefSeq" id="WP_038067322.1">
    <property type="nucleotide sequence ID" value="NZ_FOVB01000001.1"/>
</dbReference>
<dbReference type="SUPFAM" id="SSF52788">
    <property type="entry name" value="Phosphotyrosine protein phosphatases I"/>
    <property type="match status" value="1"/>
</dbReference>
<dbReference type="EC" id="3.1.3.48" evidence="2"/>